<keyword evidence="1" id="KW-0732">Signal</keyword>
<accession>A0AAE0NZA3</accession>
<evidence type="ECO:0000256" key="1">
    <source>
        <dbReference type="SAM" id="SignalP"/>
    </source>
</evidence>
<feature type="chain" id="PRO_5041931057" evidence="1">
    <location>
        <begin position="18"/>
        <end position="62"/>
    </location>
</feature>
<gene>
    <name evidence="2" type="ORF">B0H63DRAFT_519592</name>
</gene>
<feature type="signal peptide" evidence="1">
    <location>
        <begin position="1"/>
        <end position="17"/>
    </location>
</feature>
<reference evidence="2" key="1">
    <citation type="journal article" date="2023" name="Mol. Phylogenet. Evol.">
        <title>Genome-scale phylogeny and comparative genomics of the fungal order Sordariales.</title>
        <authorList>
            <person name="Hensen N."/>
            <person name="Bonometti L."/>
            <person name="Westerberg I."/>
            <person name="Brannstrom I.O."/>
            <person name="Guillou S."/>
            <person name="Cros-Aarteil S."/>
            <person name="Calhoun S."/>
            <person name="Haridas S."/>
            <person name="Kuo A."/>
            <person name="Mondo S."/>
            <person name="Pangilinan J."/>
            <person name="Riley R."/>
            <person name="LaButti K."/>
            <person name="Andreopoulos B."/>
            <person name="Lipzen A."/>
            <person name="Chen C."/>
            <person name="Yan M."/>
            <person name="Daum C."/>
            <person name="Ng V."/>
            <person name="Clum A."/>
            <person name="Steindorff A."/>
            <person name="Ohm R.A."/>
            <person name="Martin F."/>
            <person name="Silar P."/>
            <person name="Natvig D.O."/>
            <person name="Lalanne C."/>
            <person name="Gautier V."/>
            <person name="Ament-Velasquez S.L."/>
            <person name="Kruys A."/>
            <person name="Hutchinson M.I."/>
            <person name="Powell A.J."/>
            <person name="Barry K."/>
            <person name="Miller A.N."/>
            <person name="Grigoriev I.V."/>
            <person name="Debuchy R."/>
            <person name="Gladieux P."/>
            <person name="Hiltunen Thoren M."/>
            <person name="Johannesson H."/>
        </authorList>
    </citation>
    <scope>NUCLEOTIDE SEQUENCE</scope>
    <source>
        <strain evidence="2">CBS 232.78</strain>
    </source>
</reference>
<comment type="caution">
    <text evidence="2">The sequence shown here is derived from an EMBL/GenBank/DDBJ whole genome shotgun (WGS) entry which is preliminary data.</text>
</comment>
<protein>
    <submittedName>
        <fullName evidence="2">Uncharacterized protein</fullName>
    </submittedName>
</protein>
<organism evidence="2 3">
    <name type="scientific">Podospora didyma</name>
    <dbReference type="NCBI Taxonomy" id="330526"/>
    <lineage>
        <taxon>Eukaryota</taxon>
        <taxon>Fungi</taxon>
        <taxon>Dikarya</taxon>
        <taxon>Ascomycota</taxon>
        <taxon>Pezizomycotina</taxon>
        <taxon>Sordariomycetes</taxon>
        <taxon>Sordariomycetidae</taxon>
        <taxon>Sordariales</taxon>
        <taxon>Podosporaceae</taxon>
        <taxon>Podospora</taxon>
    </lineage>
</organism>
<keyword evidence="3" id="KW-1185">Reference proteome</keyword>
<evidence type="ECO:0000313" key="3">
    <source>
        <dbReference type="Proteomes" id="UP001285441"/>
    </source>
</evidence>
<dbReference type="EMBL" id="JAULSW010000002">
    <property type="protein sequence ID" value="KAK3390365.1"/>
    <property type="molecule type" value="Genomic_DNA"/>
</dbReference>
<name>A0AAE0NZA3_9PEZI</name>
<reference evidence="2" key="2">
    <citation type="submission" date="2023-06" db="EMBL/GenBank/DDBJ databases">
        <authorList>
            <consortium name="Lawrence Berkeley National Laboratory"/>
            <person name="Haridas S."/>
            <person name="Hensen N."/>
            <person name="Bonometti L."/>
            <person name="Westerberg I."/>
            <person name="Brannstrom I.O."/>
            <person name="Guillou S."/>
            <person name="Cros-Aarteil S."/>
            <person name="Calhoun S."/>
            <person name="Kuo A."/>
            <person name="Mondo S."/>
            <person name="Pangilinan J."/>
            <person name="Riley R."/>
            <person name="LaButti K."/>
            <person name="Andreopoulos B."/>
            <person name="Lipzen A."/>
            <person name="Chen C."/>
            <person name="Yanf M."/>
            <person name="Daum C."/>
            <person name="Ng V."/>
            <person name="Clum A."/>
            <person name="Steindorff A."/>
            <person name="Ohm R."/>
            <person name="Martin F."/>
            <person name="Silar P."/>
            <person name="Natvig D."/>
            <person name="Lalanne C."/>
            <person name="Gautier V."/>
            <person name="Ament-velasquez S.L."/>
            <person name="Kruys A."/>
            <person name="Hutchinson M.I."/>
            <person name="Powell A.J."/>
            <person name="Barry K."/>
            <person name="Miller A.N."/>
            <person name="Grigoriev I.V."/>
            <person name="Debuchy R."/>
            <person name="Gladieux P."/>
            <person name="Thoren M.H."/>
            <person name="Johannesson H."/>
        </authorList>
    </citation>
    <scope>NUCLEOTIDE SEQUENCE</scope>
    <source>
        <strain evidence="2">CBS 232.78</strain>
    </source>
</reference>
<dbReference type="AlphaFoldDB" id="A0AAE0NZA3"/>
<dbReference type="Proteomes" id="UP001285441">
    <property type="component" value="Unassembled WGS sequence"/>
</dbReference>
<proteinExistence type="predicted"/>
<sequence length="62" mass="6740">MKSALFLIVAAAMSVLAAPVLVPKSDVDDIIVYPEPDVDDTIVYPEPDADAEIIYPDLYTDD</sequence>
<evidence type="ECO:0000313" key="2">
    <source>
        <dbReference type="EMBL" id="KAK3390365.1"/>
    </source>
</evidence>